<reference evidence="2" key="2">
    <citation type="submission" date="2020-09" db="EMBL/GenBank/DDBJ databases">
        <authorList>
            <person name="Sun Q."/>
            <person name="Zhou Y."/>
        </authorList>
    </citation>
    <scope>NUCLEOTIDE SEQUENCE</scope>
    <source>
        <strain evidence="2">CGMCC 4.7679</strain>
    </source>
</reference>
<sequence>MSKRIPLSRSQPDLQKQLVELNNSVKKLAADAGLDPLVLELCKIRASQLNGCAFCLDMHVKDARKLGETEARVYLLSAWREADVYTEQERAALALTDAMTKLSETQDVPDDVYEQATAALSEQQYAAVAWAVTLMNAFNRLNVTSRTPVPR</sequence>
<keyword evidence="3" id="KW-1185">Reference proteome</keyword>
<dbReference type="InterPro" id="IPR029032">
    <property type="entry name" value="AhpD-like"/>
</dbReference>
<dbReference type="Pfam" id="PF02627">
    <property type="entry name" value="CMD"/>
    <property type="match status" value="1"/>
</dbReference>
<evidence type="ECO:0000259" key="1">
    <source>
        <dbReference type="Pfam" id="PF02627"/>
    </source>
</evidence>
<dbReference type="OrthoDB" id="5185109at2"/>
<protein>
    <submittedName>
        <fullName evidence="2">Alkyl hydroperoxide reductase AhpD</fullName>
    </submittedName>
</protein>
<gene>
    <name evidence="2" type="primary">pcaC</name>
    <name evidence="2" type="ORF">GCM10017566_21400</name>
</gene>
<dbReference type="Proteomes" id="UP000658656">
    <property type="component" value="Unassembled WGS sequence"/>
</dbReference>
<comment type="caution">
    <text evidence="2">The sequence shown here is derived from an EMBL/GenBank/DDBJ whole genome shotgun (WGS) entry which is preliminary data.</text>
</comment>
<dbReference type="NCBIfam" id="TIGR00778">
    <property type="entry name" value="ahpD_dom"/>
    <property type="match status" value="1"/>
</dbReference>
<dbReference type="PANTHER" id="PTHR34846:SF10">
    <property type="entry name" value="CYTOPLASMIC PROTEIN"/>
    <property type="match status" value="1"/>
</dbReference>
<evidence type="ECO:0000313" key="3">
    <source>
        <dbReference type="Proteomes" id="UP000658656"/>
    </source>
</evidence>
<dbReference type="GO" id="GO:0051920">
    <property type="term" value="F:peroxiredoxin activity"/>
    <property type="evidence" value="ECO:0007669"/>
    <property type="project" value="InterPro"/>
</dbReference>
<dbReference type="Gene3D" id="1.20.1290.10">
    <property type="entry name" value="AhpD-like"/>
    <property type="match status" value="1"/>
</dbReference>
<organism evidence="2 3">
    <name type="scientific">Amycolatopsis bartoniae</name>
    <dbReference type="NCBI Taxonomy" id="941986"/>
    <lineage>
        <taxon>Bacteria</taxon>
        <taxon>Bacillati</taxon>
        <taxon>Actinomycetota</taxon>
        <taxon>Actinomycetes</taxon>
        <taxon>Pseudonocardiales</taxon>
        <taxon>Pseudonocardiaceae</taxon>
        <taxon>Amycolatopsis</taxon>
    </lineage>
</organism>
<evidence type="ECO:0000313" key="2">
    <source>
        <dbReference type="EMBL" id="GHF47861.1"/>
    </source>
</evidence>
<dbReference type="InterPro" id="IPR004675">
    <property type="entry name" value="AhpD_core"/>
</dbReference>
<name>A0A8H9IVC5_9PSEU</name>
<dbReference type="EMBL" id="BNAV01000002">
    <property type="protein sequence ID" value="GHF47861.1"/>
    <property type="molecule type" value="Genomic_DNA"/>
</dbReference>
<proteinExistence type="predicted"/>
<feature type="domain" description="Carboxymuconolactone decarboxylase-like" evidence="1">
    <location>
        <begin position="12"/>
        <end position="97"/>
    </location>
</feature>
<reference evidence="2" key="1">
    <citation type="journal article" date="2014" name="Int. J. Syst. Evol. Microbiol.">
        <title>Complete genome sequence of Corynebacterium casei LMG S-19264T (=DSM 44701T), isolated from a smear-ripened cheese.</title>
        <authorList>
            <consortium name="US DOE Joint Genome Institute (JGI-PGF)"/>
            <person name="Walter F."/>
            <person name="Albersmeier A."/>
            <person name="Kalinowski J."/>
            <person name="Ruckert C."/>
        </authorList>
    </citation>
    <scope>NUCLEOTIDE SEQUENCE</scope>
    <source>
        <strain evidence="2">CGMCC 4.7679</strain>
    </source>
</reference>
<dbReference type="RefSeq" id="WP_145938681.1">
    <property type="nucleotide sequence ID" value="NZ_BNAV01000002.1"/>
</dbReference>
<dbReference type="InterPro" id="IPR003779">
    <property type="entry name" value="CMD-like"/>
</dbReference>
<dbReference type="AlphaFoldDB" id="A0A8H9IVC5"/>
<accession>A0A8H9IVC5</accession>
<dbReference type="SUPFAM" id="SSF69118">
    <property type="entry name" value="AhpD-like"/>
    <property type="match status" value="1"/>
</dbReference>
<dbReference type="PANTHER" id="PTHR34846">
    <property type="entry name" value="4-CARBOXYMUCONOLACTONE DECARBOXYLASE FAMILY PROTEIN (AFU_ORTHOLOGUE AFUA_6G11590)"/>
    <property type="match status" value="1"/>
</dbReference>